<evidence type="ECO:0000256" key="3">
    <source>
        <dbReference type="ARBA" id="ARBA00022605"/>
    </source>
</evidence>
<dbReference type="Proteomes" id="UP000184241">
    <property type="component" value="Unassembled WGS sequence"/>
</dbReference>
<name>A0A1M5ZKB1_9CLOT</name>
<dbReference type="InterPro" id="IPR000706">
    <property type="entry name" value="AGPR_type-1"/>
</dbReference>
<comment type="function">
    <text evidence="7">Catalyzes the NADPH-dependent reduction of N-acetyl-5-glutamyl phosphate to yield N-acetyl-L-glutamate 5-semialdehyde.</text>
</comment>
<dbReference type="SUPFAM" id="SSF51735">
    <property type="entry name" value="NAD(P)-binding Rossmann-fold domains"/>
    <property type="match status" value="1"/>
</dbReference>
<proteinExistence type="inferred from homology"/>
<comment type="catalytic activity">
    <reaction evidence="6 7">
        <text>N-acetyl-L-glutamate 5-semialdehyde + phosphate + NADP(+) = N-acetyl-L-glutamyl 5-phosphate + NADPH + H(+)</text>
        <dbReference type="Rhea" id="RHEA:21588"/>
        <dbReference type="ChEBI" id="CHEBI:15378"/>
        <dbReference type="ChEBI" id="CHEBI:29123"/>
        <dbReference type="ChEBI" id="CHEBI:43474"/>
        <dbReference type="ChEBI" id="CHEBI:57783"/>
        <dbReference type="ChEBI" id="CHEBI:57936"/>
        <dbReference type="ChEBI" id="CHEBI:58349"/>
        <dbReference type="EC" id="1.2.1.38"/>
    </reaction>
</comment>
<keyword evidence="4 7" id="KW-0521">NADP</keyword>
<dbReference type="SUPFAM" id="SSF55347">
    <property type="entry name" value="Glyceraldehyde-3-phosphate dehydrogenase-like, C-terminal domain"/>
    <property type="match status" value="1"/>
</dbReference>
<comment type="subcellular location">
    <subcellularLocation>
        <location evidence="7">Cytoplasm</location>
    </subcellularLocation>
</comment>
<dbReference type="Gene3D" id="3.40.50.720">
    <property type="entry name" value="NAD(P)-binding Rossmann-like Domain"/>
    <property type="match status" value="1"/>
</dbReference>
<evidence type="ECO:0000313" key="11">
    <source>
        <dbReference type="Proteomes" id="UP000184241"/>
    </source>
</evidence>
<dbReference type="InterPro" id="IPR050085">
    <property type="entry name" value="AGPR"/>
</dbReference>
<dbReference type="Gene3D" id="3.30.360.10">
    <property type="entry name" value="Dihydrodipicolinate Reductase, domain 2"/>
    <property type="match status" value="1"/>
</dbReference>
<keyword evidence="7" id="KW-0963">Cytoplasm</keyword>
<dbReference type="RefSeq" id="WP_073020767.1">
    <property type="nucleotide sequence ID" value="NZ_FQXU01000009.1"/>
</dbReference>
<dbReference type="GO" id="GO:0003942">
    <property type="term" value="F:N-acetyl-gamma-glutamyl-phosphate reductase activity"/>
    <property type="evidence" value="ECO:0007669"/>
    <property type="project" value="UniProtKB-UniRule"/>
</dbReference>
<protein>
    <recommendedName>
        <fullName evidence="7">N-acetyl-gamma-glutamyl-phosphate reductase</fullName>
        <shortName evidence="7">AGPR</shortName>
        <ecNumber evidence="7">1.2.1.38</ecNumber>
    </recommendedName>
    <alternativeName>
        <fullName evidence="7">N-acetyl-glutamate semialdehyde dehydrogenase</fullName>
        <shortName evidence="7">NAGSA dehydrogenase</shortName>
    </alternativeName>
</protein>
<dbReference type="FunFam" id="3.30.360.10:FF:000014">
    <property type="entry name" value="N-acetyl-gamma-glutamyl-phosphate reductase"/>
    <property type="match status" value="1"/>
</dbReference>
<dbReference type="GO" id="GO:0006526">
    <property type="term" value="P:L-arginine biosynthetic process"/>
    <property type="evidence" value="ECO:0007669"/>
    <property type="project" value="UniProtKB-UniRule"/>
</dbReference>
<evidence type="ECO:0000259" key="9">
    <source>
        <dbReference type="SMART" id="SM00859"/>
    </source>
</evidence>
<comment type="similarity">
    <text evidence="7">Belongs to the NAGSA dehydrogenase family. Type 1 subfamily.</text>
</comment>
<dbReference type="GO" id="GO:0005737">
    <property type="term" value="C:cytoplasm"/>
    <property type="evidence" value="ECO:0007669"/>
    <property type="project" value="UniProtKB-SubCell"/>
</dbReference>
<dbReference type="PROSITE" id="PS01224">
    <property type="entry name" value="ARGC"/>
    <property type="match status" value="1"/>
</dbReference>
<dbReference type="CDD" id="cd23934">
    <property type="entry name" value="AGPR_1_C"/>
    <property type="match status" value="1"/>
</dbReference>
<reference evidence="10 11" key="1">
    <citation type="submission" date="2016-11" db="EMBL/GenBank/DDBJ databases">
        <authorList>
            <person name="Jaros S."/>
            <person name="Januszkiewicz K."/>
            <person name="Wedrychowicz H."/>
        </authorList>
    </citation>
    <scope>NUCLEOTIDE SEQUENCE [LARGE SCALE GENOMIC DNA]</scope>
    <source>
        <strain evidence="10 11">DSM 6191</strain>
    </source>
</reference>
<organism evidence="10 11">
    <name type="scientific">Clostridium intestinale DSM 6191</name>
    <dbReference type="NCBI Taxonomy" id="1121320"/>
    <lineage>
        <taxon>Bacteria</taxon>
        <taxon>Bacillati</taxon>
        <taxon>Bacillota</taxon>
        <taxon>Clostridia</taxon>
        <taxon>Eubacteriales</taxon>
        <taxon>Clostridiaceae</taxon>
        <taxon>Clostridium</taxon>
    </lineage>
</organism>
<dbReference type="EMBL" id="FQXU01000009">
    <property type="protein sequence ID" value="SHI24727.1"/>
    <property type="molecule type" value="Genomic_DNA"/>
</dbReference>
<dbReference type="InterPro" id="IPR058924">
    <property type="entry name" value="AGPR_dimerisation_dom"/>
</dbReference>
<keyword evidence="5 7" id="KW-0560">Oxidoreductase</keyword>
<evidence type="ECO:0000256" key="8">
    <source>
        <dbReference type="PROSITE-ProRule" id="PRU10010"/>
    </source>
</evidence>
<evidence type="ECO:0000256" key="5">
    <source>
        <dbReference type="ARBA" id="ARBA00023002"/>
    </source>
</evidence>
<dbReference type="SMART" id="SM00859">
    <property type="entry name" value="Semialdhyde_dh"/>
    <property type="match status" value="1"/>
</dbReference>
<dbReference type="HAMAP" id="MF_00150">
    <property type="entry name" value="ArgC_type1"/>
    <property type="match status" value="1"/>
</dbReference>
<dbReference type="InterPro" id="IPR023013">
    <property type="entry name" value="AGPR_AS"/>
</dbReference>
<evidence type="ECO:0000256" key="1">
    <source>
        <dbReference type="ARBA" id="ARBA00004862"/>
    </source>
</evidence>
<evidence type="ECO:0000256" key="2">
    <source>
        <dbReference type="ARBA" id="ARBA00022571"/>
    </source>
</evidence>
<evidence type="ECO:0000256" key="4">
    <source>
        <dbReference type="ARBA" id="ARBA00022857"/>
    </source>
</evidence>
<feature type="domain" description="Semialdehyde dehydrogenase NAD-binding" evidence="9">
    <location>
        <begin position="3"/>
        <end position="140"/>
    </location>
</feature>
<dbReference type="InterPro" id="IPR000534">
    <property type="entry name" value="Semialdehyde_DH_NAD-bd"/>
</dbReference>
<comment type="pathway">
    <text evidence="1 7">Amino-acid biosynthesis; L-arginine biosynthesis; N(2)-acetyl-L-ornithine from L-glutamate: step 3/4.</text>
</comment>
<evidence type="ECO:0000313" key="10">
    <source>
        <dbReference type="EMBL" id="SHI24727.1"/>
    </source>
</evidence>
<gene>
    <name evidence="7" type="primary">argC</name>
    <name evidence="10" type="ORF">SAMN02745941_03058</name>
</gene>
<dbReference type="Pfam" id="PF22698">
    <property type="entry name" value="Semialdhyde_dhC_1"/>
    <property type="match status" value="1"/>
</dbReference>
<dbReference type="PANTHER" id="PTHR32338">
    <property type="entry name" value="N-ACETYL-GAMMA-GLUTAMYL-PHOSPHATE REDUCTASE, CHLOROPLASTIC-RELATED-RELATED"/>
    <property type="match status" value="1"/>
</dbReference>
<dbReference type="AlphaFoldDB" id="A0A1M5ZKB1"/>
<accession>A0A1M5ZKB1</accession>
<feature type="active site" evidence="7 8">
    <location>
        <position position="148"/>
    </location>
</feature>
<dbReference type="Pfam" id="PF01118">
    <property type="entry name" value="Semialdhyde_dh"/>
    <property type="match status" value="1"/>
</dbReference>
<keyword evidence="3 7" id="KW-0028">Amino-acid biosynthesis</keyword>
<keyword evidence="2 7" id="KW-0055">Arginine biosynthesis</keyword>
<dbReference type="PANTHER" id="PTHR32338:SF10">
    <property type="entry name" value="N-ACETYL-GAMMA-GLUTAMYL-PHOSPHATE REDUCTASE, CHLOROPLASTIC-RELATED"/>
    <property type="match status" value="1"/>
</dbReference>
<dbReference type="EC" id="1.2.1.38" evidence="7"/>
<dbReference type="NCBIfam" id="TIGR01850">
    <property type="entry name" value="argC"/>
    <property type="match status" value="1"/>
</dbReference>
<dbReference type="GO" id="GO:0070401">
    <property type="term" value="F:NADP+ binding"/>
    <property type="evidence" value="ECO:0007669"/>
    <property type="project" value="InterPro"/>
</dbReference>
<dbReference type="CDD" id="cd17895">
    <property type="entry name" value="AGPR_1_N"/>
    <property type="match status" value="1"/>
</dbReference>
<sequence>MVKVGIIGGTGYVGAELIRLLMNHKEVTISGISSVSFSGQDISSIYPSFYNITSLICTDEDAVIEKSDVIFAALPHGLSEHIAKKVLDKNKICIDMGADFRLSDENVYKKWYGKSFDLSELHGSEVYGLPELNRAKIKETKLVANPGCYATSIELALLPLISKGLIEENGIIADSKSGVSGAGRALSQSSHFTDCNESLSAYKIANHRHTPEIEEVLNSASLDKKVKLIFTPHLLPINRGILSTIYTTPKEKIDLVDIHKEFSEFYSTEPFVNVLPLGEIAKINNVRLSNYCQISLHYDEDSNKLILISCIDNMIKGAAGQGIQNMNILLGFDEKEGLNTIAPAF</sequence>
<dbReference type="GO" id="GO:0051287">
    <property type="term" value="F:NAD binding"/>
    <property type="evidence" value="ECO:0007669"/>
    <property type="project" value="InterPro"/>
</dbReference>
<evidence type="ECO:0000256" key="6">
    <source>
        <dbReference type="ARBA" id="ARBA00050557"/>
    </source>
</evidence>
<dbReference type="InterPro" id="IPR036291">
    <property type="entry name" value="NAD(P)-bd_dom_sf"/>
</dbReference>
<dbReference type="UniPathway" id="UPA00068">
    <property type="reaction ID" value="UER00108"/>
</dbReference>
<evidence type="ECO:0000256" key="7">
    <source>
        <dbReference type="HAMAP-Rule" id="MF_00150"/>
    </source>
</evidence>